<gene>
    <name evidence="3" type="primary">yhdN_1</name>
    <name evidence="3" type="ORF">Q31a_07250</name>
</gene>
<keyword evidence="4" id="KW-1185">Reference proteome</keyword>
<evidence type="ECO:0000313" key="4">
    <source>
        <dbReference type="Proteomes" id="UP000318017"/>
    </source>
</evidence>
<dbReference type="Pfam" id="PF00248">
    <property type="entry name" value="Aldo_ket_red"/>
    <property type="match status" value="1"/>
</dbReference>
<reference evidence="3 4" key="1">
    <citation type="submission" date="2019-02" db="EMBL/GenBank/DDBJ databases">
        <title>Deep-cultivation of Planctomycetes and their phenomic and genomic characterization uncovers novel biology.</title>
        <authorList>
            <person name="Wiegand S."/>
            <person name="Jogler M."/>
            <person name="Boedeker C."/>
            <person name="Pinto D."/>
            <person name="Vollmers J."/>
            <person name="Rivas-Marin E."/>
            <person name="Kohn T."/>
            <person name="Peeters S.H."/>
            <person name="Heuer A."/>
            <person name="Rast P."/>
            <person name="Oberbeckmann S."/>
            <person name="Bunk B."/>
            <person name="Jeske O."/>
            <person name="Meyerdierks A."/>
            <person name="Storesund J.E."/>
            <person name="Kallscheuer N."/>
            <person name="Luecker S."/>
            <person name="Lage O.M."/>
            <person name="Pohl T."/>
            <person name="Merkel B.J."/>
            <person name="Hornburger P."/>
            <person name="Mueller R.-W."/>
            <person name="Bruemmer F."/>
            <person name="Labrenz M."/>
            <person name="Spormann A.M."/>
            <person name="Op den Camp H."/>
            <person name="Overmann J."/>
            <person name="Amann R."/>
            <person name="Jetten M.S.M."/>
            <person name="Mascher T."/>
            <person name="Medema M.H."/>
            <person name="Devos D.P."/>
            <person name="Kaster A.-K."/>
            <person name="Ovreas L."/>
            <person name="Rohde M."/>
            <person name="Galperin M.Y."/>
            <person name="Jogler C."/>
        </authorList>
    </citation>
    <scope>NUCLEOTIDE SEQUENCE [LARGE SCALE GENOMIC DNA]</scope>
    <source>
        <strain evidence="3 4">Q31a</strain>
    </source>
</reference>
<dbReference type="EC" id="1.1.1.-" evidence="3"/>
<accession>A0A518G1M8</accession>
<dbReference type="PANTHER" id="PTHR43364:SF4">
    <property type="entry name" value="NAD(P)-LINKED OXIDOREDUCTASE SUPERFAMILY PROTEIN"/>
    <property type="match status" value="1"/>
</dbReference>
<name>A0A518G1M8_9BACT</name>
<dbReference type="OrthoDB" id="9804790at2"/>
<evidence type="ECO:0000259" key="2">
    <source>
        <dbReference type="Pfam" id="PF00248"/>
    </source>
</evidence>
<keyword evidence="1 3" id="KW-0560">Oxidoreductase</keyword>
<dbReference type="Gene3D" id="3.20.20.100">
    <property type="entry name" value="NADP-dependent oxidoreductase domain"/>
    <property type="match status" value="1"/>
</dbReference>
<organism evidence="3 4">
    <name type="scientific">Aureliella helgolandensis</name>
    <dbReference type="NCBI Taxonomy" id="2527968"/>
    <lineage>
        <taxon>Bacteria</taxon>
        <taxon>Pseudomonadati</taxon>
        <taxon>Planctomycetota</taxon>
        <taxon>Planctomycetia</taxon>
        <taxon>Pirellulales</taxon>
        <taxon>Pirellulaceae</taxon>
        <taxon>Aureliella</taxon>
    </lineage>
</organism>
<dbReference type="AlphaFoldDB" id="A0A518G1M8"/>
<dbReference type="KEGG" id="ahel:Q31a_07250"/>
<dbReference type="InterPro" id="IPR023210">
    <property type="entry name" value="NADP_OxRdtase_dom"/>
</dbReference>
<proteinExistence type="predicted"/>
<dbReference type="PANTHER" id="PTHR43364">
    <property type="entry name" value="NADH-SPECIFIC METHYLGLYOXAL REDUCTASE-RELATED"/>
    <property type="match status" value="1"/>
</dbReference>
<dbReference type="SUPFAM" id="SSF51430">
    <property type="entry name" value="NAD(P)-linked oxidoreductase"/>
    <property type="match status" value="1"/>
</dbReference>
<dbReference type="Proteomes" id="UP000318017">
    <property type="component" value="Chromosome"/>
</dbReference>
<evidence type="ECO:0000313" key="3">
    <source>
        <dbReference type="EMBL" id="QDV22440.1"/>
    </source>
</evidence>
<dbReference type="GO" id="GO:0005829">
    <property type="term" value="C:cytosol"/>
    <property type="evidence" value="ECO:0007669"/>
    <property type="project" value="TreeGrafter"/>
</dbReference>
<protein>
    <submittedName>
        <fullName evidence="3">General stress protein 69</fullName>
        <ecNumber evidence="3">1.1.1.-</ecNumber>
    </submittedName>
</protein>
<dbReference type="EMBL" id="CP036298">
    <property type="protein sequence ID" value="QDV22440.1"/>
    <property type="molecule type" value="Genomic_DNA"/>
</dbReference>
<sequence length="327" mass="36179">MQTRRLGNSSLELTTIGFGSWAIGGGDWSFGWGDQDEREAIDAIIAAVDLGINWIDTAAVYGGGASEALVGQALRELGPSRRPIVATKCGRVMREDRAIDKVLKRDSIIAECEASLQRLGIDCIDLYQMHWPEPDCDIEEGWQTLVDLKQQGKVREIGVSNHSVAQLARLQAIHPVASLQPPYSLLTTEIEKEILPYCAEHKVGVVCYSPMYKGLLTGKFSLERAANLPQNDHRSRDPRFQPPQIEAHLGLIDCLKPMAARHGRSMAELAIAWVLRRPEVTSAIVGARRPSQVAEIVKAGDWVLTDEELETIEQLRSGHQQALRMGF</sequence>
<dbReference type="GO" id="GO:0016491">
    <property type="term" value="F:oxidoreductase activity"/>
    <property type="evidence" value="ECO:0007669"/>
    <property type="project" value="UniProtKB-KW"/>
</dbReference>
<evidence type="ECO:0000256" key="1">
    <source>
        <dbReference type="ARBA" id="ARBA00023002"/>
    </source>
</evidence>
<feature type="domain" description="NADP-dependent oxidoreductase" evidence="2">
    <location>
        <begin position="16"/>
        <end position="315"/>
    </location>
</feature>
<dbReference type="InterPro" id="IPR050523">
    <property type="entry name" value="AKR_Detox_Biosynth"/>
</dbReference>
<dbReference type="InterPro" id="IPR036812">
    <property type="entry name" value="NAD(P)_OxRdtase_dom_sf"/>
</dbReference>
<dbReference type="RefSeq" id="WP_145073983.1">
    <property type="nucleotide sequence ID" value="NZ_CP036298.1"/>
</dbReference>
<dbReference type="CDD" id="cd19102">
    <property type="entry name" value="AKR_unchar"/>
    <property type="match status" value="1"/>
</dbReference>